<dbReference type="PANTHER" id="PTHR18964">
    <property type="entry name" value="ROK (REPRESSOR, ORF, KINASE) FAMILY"/>
    <property type="match status" value="1"/>
</dbReference>
<evidence type="ECO:0000259" key="2">
    <source>
        <dbReference type="Pfam" id="PF12802"/>
    </source>
</evidence>
<protein>
    <submittedName>
        <fullName evidence="3">ROK family transcriptional regulator</fullName>
    </submittedName>
</protein>
<dbReference type="Pfam" id="PF00480">
    <property type="entry name" value="ROK"/>
    <property type="match status" value="1"/>
</dbReference>
<sequence>MPASPSTARAINDRSALELLRRHGPLTAGQLKQLTGLSRPTVAGLVERLQEAGLITVVGEAGAERRGPNARLYGIVADRAQLAALDVRTEGLSVVVADLLGTVLTEKSLPIDGAMGTEPAVEQAVALLEEAAADAGAGRLHSVGIGAPGLIEPATGRLRDTTGLPAWHRRLVDALRERLPAAVVVQNETNLAAVAEQRVGAVQDRDTFVMLWLAHGIGAAVMLDGTLRRGASGGAGEIGFLPVPGAAGVPSASSCDGGFHSLVGAAAVCALAAEHGLGSGHEGDDESAAVATVGAAVHAPGEPRAAAFLDALADRLALGVASVAAILDPGCVLLGGAVGRVGGTVLAERVEQRAAALSPLRTEVRAGALGGTAVLRGALLTAQDMAHDDLFAPGS</sequence>
<evidence type="ECO:0000313" key="3">
    <source>
        <dbReference type="EMBL" id="RFU84208.1"/>
    </source>
</evidence>
<feature type="domain" description="HTH marR-type" evidence="2">
    <location>
        <begin position="16"/>
        <end position="66"/>
    </location>
</feature>
<evidence type="ECO:0000256" key="1">
    <source>
        <dbReference type="ARBA" id="ARBA00006479"/>
    </source>
</evidence>
<reference evidence="3 4" key="1">
    <citation type="submission" date="2018-08" db="EMBL/GenBank/DDBJ databases">
        <title>Isolation, diversity and antifungal activity of Actinobacteria from wheat.</title>
        <authorList>
            <person name="Han C."/>
        </authorList>
    </citation>
    <scope>NUCLEOTIDE SEQUENCE [LARGE SCALE GENOMIC DNA]</scope>
    <source>
        <strain evidence="3 4">NEAU-YY421</strain>
    </source>
</reference>
<proteinExistence type="inferred from homology"/>
<dbReference type="InterPro" id="IPR036388">
    <property type="entry name" value="WH-like_DNA-bd_sf"/>
</dbReference>
<dbReference type="SUPFAM" id="SSF53067">
    <property type="entry name" value="Actin-like ATPase domain"/>
    <property type="match status" value="1"/>
</dbReference>
<dbReference type="InterPro" id="IPR000835">
    <property type="entry name" value="HTH_MarR-typ"/>
</dbReference>
<dbReference type="InterPro" id="IPR011991">
    <property type="entry name" value="ArsR-like_HTH"/>
</dbReference>
<dbReference type="InterPro" id="IPR036390">
    <property type="entry name" value="WH_DNA-bd_sf"/>
</dbReference>
<dbReference type="EMBL" id="QUAK01000123">
    <property type="protein sequence ID" value="RFU84208.1"/>
    <property type="molecule type" value="Genomic_DNA"/>
</dbReference>
<dbReference type="InterPro" id="IPR043129">
    <property type="entry name" value="ATPase_NBD"/>
</dbReference>
<comment type="caution">
    <text evidence="3">The sequence shown here is derived from an EMBL/GenBank/DDBJ whole genome shotgun (WGS) entry which is preliminary data.</text>
</comment>
<comment type="similarity">
    <text evidence="1">Belongs to the ROK (NagC/XylR) family.</text>
</comment>
<dbReference type="SUPFAM" id="SSF46785">
    <property type="entry name" value="Winged helix' DNA-binding domain"/>
    <property type="match status" value="1"/>
</dbReference>
<dbReference type="GO" id="GO:0003700">
    <property type="term" value="F:DNA-binding transcription factor activity"/>
    <property type="evidence" value="ECO:0007669"/>
    <property type="project" value="InterPro"/>
</dbReference>
<dbReference type="AlphaFoldDB" id="A0A372LZW4"/>
<gene>
    <name evidence="3" type="ORF">DY218_23615</name>
</gene>
<dbReference type="OrthoDB" id="3523179at2"/>
<dbReference type="Proteomes" id="UP000263094">
    <property type="component" value="Unassembled WGS sequence"/>
</dbReference>
<dbReference type="Gene3D" id="1.10.10.10">
    <property type="entry name" value="Winged helix-like DNA-binding domain superfamily/Winged helix DNA-binding domain"/>
    <property type="match status" value="1"/>
</dbReference>
<dbReference type="Gene3D" id="3.30.420.40">
    <property type="match status" value="2"/>
</dbReference>
<keyword evidence="4" id="KW-1185">Reference proteome</keyword>
<dbReference type="InterPro" id="IPR000600">
    <property type="entry name" value="ROK"/>
</dbReference>
<accession>A0A372LZW4</accession>
<dbReference type="PANTHER" id="PTHR18964:SF149">
    <property type="entry name" value="BIFUNCTIONAL UDP-N-ACETYLGLUCOSAMINE 2-EPIMERASE_N-ACETYLMANNOSAMINE KINASE"/>
    <property type="match status" value="1"/>
</dbReference>
<dbReference type="CDD" id="cd23763">
    <property type="entry name" value="ASKHA_ATPase_ROK"/>
    <property type="match status" value="1"/>
</dbReference>
<name>A0A372LZW4_9ACTN</name>
<evidence type="ECO:0000313" key="4">
    <source>
        <dbReference type="Proteomes" id="UP000263094"/>
    </source>
</evidence>
<dbReference type="RefSeq" id="WP_128558135.1">
    <property type="nucleotide sequence ID" value="NZ_QUAK01000123.1"/>
</dbReference>
<organism evidence="3 4">
    <name type="scientific">Streptomyces triticagri</name>
    <dbReference type="NCBI Taxonomy" id="2293568"/>
    <lineage>
        <taxon>Bacteria</taxon>
        <taxon>Bacillati</taxon>
        <taxon>Actinomycetota</taxon>
        <taxon>Actinomycetes</taxon>
        <taxon>Kitasatosporales</taxon>
        <taxon>Streptomycetaceae</taxon>
        <taxon>Streptomyces</taxon>
    </lineage>
</organism>
<dbReference type="CDD" id="cd00090">
    <property type="entry name" value="HTH_ARSR"/>
    <property type="match status" value="1"/>
</dbReference>
<dbReference type="Pfam" id="PF12802">
    <property type="entry name" value="MarR_2"/>
    <property type="match status" value="1"/>
</dbReference>